<reference evidence="1" key="1">
    <citation type="submission" date="2018-07" db="EMBL/GenBank/DDBJ databases">
        <authorList>
            <person name="Quirk P.G."/>
            <person name="Krulwich T.A."/>
        </authorList>
    </citation>
    <scope>NUCLEOTIDE SEQUENCE</scope>
</reference>
<accession>A0A380TH56</accession>
<protein>
    <submittedName>
        <fullName evidence="1">Uncharacterized protein</fullName>
    </submittedName>
</protein>
<proteinExistence type="predicted"/>
<evidence type="ECO:0000313" key="1">
    <source>
        <dbReference type="EMBL" id="SUS07023.1"/>
    </source>
</evidence>
<sequence length="37" mass="4224">MLGIWFWCLHGLGIGAAILYRAELNAQLAPHLRQRAY</sequence>
<name>A0A380TH56_9ZZZZ</name>
<gene>
    <name evidence="1" type="ORF">DF3PB_3630001</name>
</gene>
<dbReference type="AlphaFoldDB" id="A0A380TH56"/>
<organism evidence="1">
    <name type="scientific">metagenome</name>
    <dbReference type="NCBI Taxonomy" id="256318"/>
    <lineage>
        <taxon>unclassified sequences</taxon>
        <taxon>metagenomes</taxon>
    </lineage>
</organism>
<dbReference type="EMBL" id="UIDG01000294">
    <property type="protein sequence ID" value="SUS07023.1"/>
    <property type="molecule type" value="Genomic_DNA"/>
</dbReference>